<evidence type="ECO:0000313" key="2">
    <source>
        <dbReference type="EMBL" id="KAF9540773.1"/>
    </source>
</evidence>
<proteinExistence type="predicted"/>
<reference evidence="2" key="1">
    <citation type="journal article" date="2020" name="Fungal Divers.">
        <title>Resolving the Mortierellaceae phylogeny through synthesis of multi-gene phylogenetics and phylogenomics.</title>
        <authorList>
            <person name="Vandepol N."/>
            <person name="Liber J."/>
            <person name="Desiro A."/>
            <person name="Na H."/>
            <person name="Kennedy M."/>
            <person name="Barry K."/>
            <person name="Grigoriev I.V."/>
            <person name="Miller A.N."/>
            <person name="O'Donnell K."/>
            <person name="Stajich J.E."/>
            <person name="Bonito G."/>
        </authorList>
    </citation>
    <scope>NUCLEOTIDE SEQUENCE</scope>
    <source>
        <strain evidence="2">NRRL 2591</strain>
    </source>
</reference>
<dbReference type="Proteomes" id="UP000723463">
    <property type="component" value="Unassembled WGS sequence"/>
</dbReference>
<organism evidence="2 3">
    <name type="scientific">Mortierella hygrophila</name>
    <dbReference type="NCBI Taxonomy" id="979708"/>
    <lineage>
        <taxon>Eukaryota</taxon>
        <taxon>Fungi</taxon>
        <taxon>Fungi incertae sedis</taxon>
        <taxon>Mucoromycota</taxon>
        <taxon>Mortierellomycotina</taxon>
        <taxon>Mortierellomycetes</taxon>
        <taxon>Mortierellales</taxon>
        <taxon>Mortierellaceae</taxon>
        <taxon>Mortierella</taxon>
    </lineage>
</organism>
<comment type="caution">
    <text evidence="2">The sequence shown here is derived from an EMBL/GenBank/DDBJ whole genome shotgun (WGS) entry which is preliminary data.</text>
</comment>
<sequence>MCEALPGQIDCKRAGCSMPINVEPNGRRHPFCSINCARACGENPKAAAQVMPAVAAAIPPPAYNIVGKFYKMDPTAYPSPSVSDDSDSELQVGGASD</sequence>
<gene>
    <name evidence="2" type="ORF">EC957_003746</name>
</gene>
<feature type="region of interest" description="Disordered" evidence="1">
    <location>
        <begin position="76"/>
        <end position="97"/>
    </location>
</feature>
<accession>A0A9P6K0Z3</accession>
<protein>
    <submittedName>
        <fullName evidence="2">Uncharacterized protein</fullName>
    </submittedName>
</protein>
<name>A0A9P6K0Z3_9FUNG</name>
<keyword evidence="3" id="KW-1185">Reference proteome</keyword>
<dbReference type="EMBL" id="JAAAXW010000188">
    <property type="protein sequence ID" value="KAF9540773.1"/>
    <property type="molecule type" value="Genomic_DNA"/>
</dbReference>
<dbReference type="AlphaFoldDB" id="A0A9P6K0Z3"/>
<evidence type="ECO:0000256" key="1">
    <source>
        <dbReference type="SAM" id="MobiDB-lite"/>
    </source>
</evidence>
<evidence type="ECO:0000313" key="3">
    <source>
        <dbReference type="Proteomes" id="UP000723463"/>
    </source>
</evidence>